<feature type="binding site" evidence="9">
    <location>
        <position position="27"/>
    </location>
    <ligand>
        <name>Zn(2+)</name>
        <dbReference type="ChEBI" id="CHEBI:29105"/>
    </ligand>
</feature>
<dbReference type="Pfam" id="PF07776">
    <property type="entry name" value="zf-AD"/>
    <property type="match status" value="1"/>
</dbReference>
<evidence type="ECO:0000256" key="5">
    <source>
        <dbReference type="ARBA" id="ARBA00022771"/>
    </source>
</evidence>
<feature type="compositionally biased region" description="Polar residues" evidence="10">
    <location>
        <begin position="612"/>
        <end position="641"/>
    </location>
</feature>
<organism evidence="13 14">
    <name type="scientific">Tigriopus californicus</name>
    <name type="common">Marine copepod</name>
    <dbReference type="NCBI Taxonomy" id="6832"/>
    <lineage>
        <taxon>Eukaryota</taxon>
        <taxon>Metazoa</taxon>
        <taxon>Ecdysozoa</taxon>
        <taxon>Arthropoda</taxon>
        <taxon>Crustacea</taxon>
        <taxon>Multicrustacea</taxon>
        <taxon>Hexanauplia</taxon>
        <taxon>Copepoda</taxon>
        <taxon>Harpacticoida</taxon>
        <taxon>Harpacticidae</taxon>
        <taxon>Tigriopus</taxon>
    </lineage>
</organism>
<dbReference type="EMBL" id="VCGU01000011">
    <property type="protein sequence ID" value="TRY67773.1"/>
    <property type="molecule type" value="Genomic_DNA"/>
</dbReference>
<feature type="region of interest" description="Disordered" evidence="10">
    <location>
        <begin position="562"/>
        <end position="595"/>
    </location>
</feature>
<feature type="domain" description="C2H2-type" evidence="11">
    <location>
        <begin position="487"/>
        <end position="514"/>
    </location>
</feature>
<feature type="domain" description="C2H2-type" evidence="11">
    <location>
        <begin position="374"/>
        <end position="401"/>
    </location>
</feature>
<dbReference type="PANTHER" id="PTHR19818:SF139">
    <property type="entry name" value="PAIR-RULE PROTEIN ODD-PAIRED"/>
    <property type="match status" value="1"/>
</dbReference>
<feature type="domain" description="C2H2-type" evidence="11">
    <location>
        <begin position="402"/>
        <end position="429"/>
    </location>
</feature>
<protein>
    <recommendedName>
        <fullName evidence="15">Protein krueppel</fullName>
    </recommendedName>
</protein>
<evidence type="ECO:0000313" key="13">
    <source>
        <dbReference type="EMBL" id="TRY67773.1"/>
    </source>
</evidence>
<dbReference type="SMART" id="SM00868">
    <property type="entry name" value="zf-AD"/>
    <property type="match status" value="1"/>
</dbReference>
<dbReference type="FunFam" id="3.30.160.60:FF:000110">
    <property type="entry name" value="Zinc finger protein-like"/>
    <property type="match status" value="1"/>
</dbReference>
<comment type="similarity">
    <text evidence="2">Belongs to the krueppel C2H2-type zinc-finger protein family.</text>
</comment>
<feature type="binding site" evidence="9">
    <location>
        <position position="76"/>
    </location>
    <ligand>
        <name>Zn(2+)</name>
        <dbReference type="ChEBI" id="CHEBI:29105"/>
    </ligand>
</feature>
<dbReference type="FunFam" id="3.30.160.60:FF:002343">
    <property type="entry name" value="Zinc finger protein 33A"/>
    <property type="match status" value="1"/>
</dbReference>
<evidence type="ECO:0000256" key="6">
    <source>
        <dbReference type="ARBA" id="ARBA00022833"/>
    </source>
</evidence>
<dbReference type="STRING" id="6832.A0A553NQQ1"/>
<evidence type="ECO:0000259" key="12">
    <source>
        <dbReference type="PROSITE" id="PS51915"/>
    </source>
</evidence>
<evidence type="ECO:0000256" key="2">
    <source>
        <dbReference type="ARBA" id="ARBA00006991"/>
    </source>
</evidence>
<feature type="compositionally biased region" description="Polar residues" evidence="10">
    <location>
        <begin position="574"/>
        <end position="593"/>
    </location>
</feature>
<evidence type="ECO:0000256" key="4">
    <source>
        <dbReference type="ARBA" id="ARBA00022737"/>
    </source>
</evidence>
<feature type="region of interest" description="Disordered" evidence="10">
    <location>
        <begin position="662"/>
        <end position="729"/>
    </location>
</feature>
<feature type="domain" description="C2H2-type" evidence="11">
    <location>
        <begin position="459"/>
        <end position="486"/>
    </location>
</feature>
<dbReference type="GO" id="GO:0008270">
    <property type="term" value="F:zinc ion binding"/>
    <property type="evidence" value="ECO:0007669"/>
    <property type="project" value="UniProtKB-UniRule"/>
</dbReference>
<comment type="subcellular location">
    <subcellularLocation>
        <location evidence="1">Nucleus</location>
    </subcellularLocation>
</comment>
<dbReference type="Pfam" id="PF00096">
    <property type="entry name" value="zf-C2H2"/>
    <property type="match status" value="7"/>
</dbReference>
<evidence type="ECO:0000256" key="1">
    <source>
        <dbReference type="ARBA" id="ARBA00004123"/>
    </source>
</evidence>
<dbReference type="FunFam" id="3.30.160.60:FF:001498">
    <property type="entry name" value="Zinc finger protein 404"/>
    <property type="match status" value="1"/>
</dbReference>
<dbReference type="GO" id="GO:0000978">
    <property type="term" value="F:RNA polymerase II cis-regulatory region sequence-specific DNA binding"/>
    <property type="evidence" value="ECO:0007669"/>
    <property type="project" value="TreeGrafter"/>
</dbReference>
<feature type="domain" description="C2H2-type" evidence="11">
    <location>
        <begin position="430"/>
        <end position="458"/>
    </location>
</feature>
<dbReference type="AlphaFoldDB" id="A0A553NQQ1"/>
<comment type="caution">
    <text evidence="13">The sequence shown here is derived from an EMBL/GenBank/DDBJ whole genome shotgun (WGS) entry which is preliminary data.</text>
</comment>
<feature type="domain" description="C2H2-type" evidence="11">
    <location>
        <begin position="343"/>
        <end position="370"/>
    </location>
</feature>
<feature type="binding site" evidence="9">
    <location>
        <position position="73"/>
    </location>
    <ligand>
        <name>Zn(2+)</name>
        <dbReference type="ChEBI" id="CHEBI:29105"/>
    </ligand>
</feature>
<dbReference type="PROSITE" id="PS51915">
    <property type="entry name" value="ZAD"/>
    <property type="match status" value="1"/>
</dbReference>
<feature type="domain" description="C2H2-type" evidence="11">
    <location>
        <begin position="515"/>
        <end position="542"/>
    </location>
</feature>
<evidence type="ECO:0008006" key="15">
    <source>
        <dbReference type="Google" id="ProtNLM"/>
    </source>
</evidence>
<keyword evidence="5 8" id="KW-0863">Zinc-finger</keyword>
<keyword evidence="14" id="KW-1185">Reference proteome</keyword>
<dbReference type="Proteomes" id="UP000318571">
    <property type="component" value="Chromosome 4"/>
</dbReference>
<dbReference type="GO" id="GO:0045944">
    <property type="term" value="P:positive regulation of transcription by RNA polymerase II"/>
    <property type="evidence" value="ECO:0007669"/>
    <property type="project" value="UniProtKB-ARBA"/>
</dbReference>
<feature type="region of interest" description="Disordered" evidence="10">
    <location>
        <begin position="1"/>
        <end position="23"/>
    </location>
</feature>
<feature type="compositionally biased region" description="Polar residues" evidence="10">
    <location>
        <begin position="673"/>
        <end position="682"/>
    </location>
</feature>
<sequence length="729" mass="82359">MASPAPGDPNRDTSTTPHNDPPHDPVCRLCGGNSANGVDIFSDEGQNCLLAEKCKSCLPLLITPNDELSKIICVSCVDELERVRKFFDQCFEANRSQIIAHRQFQPSPLDLETHLNQYVRSFNPPLVPQIKMEPSALCDIEWGRDSGDENDENYAPESQPCEDVKPAMEVLEAVQDILDETQGLSIVKKRKRRKVGIKHCMEENLNRPMWPCRDETPSDEELGDKATKKKVIRKKKLEPLALSTCSKCQTSFLDHQANLEHWKENHKEAQIQYNCQEDKCEFNSAECEEIIAHQIELHPTSTKGKRIPKKEGKLEDCKVCGKSYPTTYLYSRHMLSHSDQKNFKCHVCEKDFKSTQDLKIHIKVHGTFEEKYTHCCELCGKRFTQRSNLDSHLRVHSGYKPYNCDFCEKTFSQKGNMEEHRRTHTGEKPFVCELCGSPFARRSELQLHLRCVHTGDRPYQCAFCPKNFQRRDLLRKHERIHTDTRPYQCQYCQKAFTQRDKMVVHTRLHTGERPYVCNICNKGFCESGNLKKHLRVHGKQAPAVMHQNNKGKPAPGSVNGLLKSDGGNMAMLSRMSNTDNPSGVQSASETNPTFMVPKEESGYTMAGHVQDRSFSPSSQHSGSARGTPLPSVSSCSTSTGPNAPVVPKIETGFAFPMNLQTGSMMKMGDDQSETGSERSVTPNNPPQPAHLSNPQIPYAAMHPLMQQLSEIRESWYGQHSGQNNPGNEN</sequence>
<dbReference type="PANTHER" id="PTHR19818">
    <property type="entry name" value="ZINC FINGER PROTEIN ZIC AND GLI"/>
    <property type="match status" value="1"/>
</dbReference>
<keyword evidence="7" id="KW-0539">Nucleus</keyword>
<feature type="domain" description="ZAD" evidence="12">
    <location>
        <begin position="25"/>
        <end position="100"/>
    </location>
</feature>
<evidence type="ECO:0000313" key="14">
    <source>
        <dbReference type="Proteomes" id="UP000318571"/>
    </source>
</evidence>
<dbReference type="InterPro" id="IPR036236">
    <property type="entry name" value="Znf_C2H2_sf"/>
</dbReference>
<dbReference type="OMA" id="THHTFER"/>
<feature type="binding site" evidence="9">
    <location>
        <position position="30"/>
    </location>
    <ligand>
        <name>Zn(2+)</name>
        <dbReference type="ChEBI" id="CHEBI:29105"/>
    </ligand>
</feature>
<dbReference type="GO" id="GO:0000981">
    <property type="term" value="F:DNA-binding transcription factor activity, RNA polymerase II-specific"/>
    <property type="evidence" value="ECO:0007669"/>
    <property type="project" value="TreeGrafter"/>
</dbReference>
<feature type="compositionally biased region" description="Polar residues" evidence="10">
    <location>
        <begin position="717"/>
        <end position="729"/>
    </location>
</feature>
<dbReference type="PROSITE" id="PS50157">
    <property type="entry name" value="ZINC_FINGER_C2H2_2"/>
    <property type="match status" value="8"/>
</dbReference>
<dbReference type="Gene3D" id="3.30.160.60">
    <property type="entry name" value="Classic Zinc Finger"/>
    <property type="match status" value="7"/>
</dbReference>
<dbReference type="GO" id="GO:0005634">
    <property type="term" value="C:nucleus"/>
    <property type="evidence" value="ECO:0007669"/>
    <property type="project" value="UniProtKB-SubCell"/>
</dbReference>
<dbReference type="FunFam" id="3.30.160.60:FF:000358">
    <property type="entry name" value="zinc finger protein 24"/>
    <property type="match status" value="1"/>
</dbReference>
<dbReference type="SMART" id="SM00355">
    <property type="entry name" value="ZnF_C2H2"/>
    <property type="match status" value="10"/>
</dbReference>
<dbReference type="SUPFAM" id="SSF57716">
    <property type="entry name" value="Glucocorticoid receptor-like (DNA-binding domain)"/>
    <property type="match status" value="1"/>
</dbReference>
<dbReference type="InterPro" id="IPR050329">
    <property type="entry name" value="GLI_C2H2-zinc-finger"/>
</dbReference>
<evidence type="ECO:0000256" key="10">
    <source>
        <dbReference type="SAM" id="MobiDB-lite"/>
    </source>
</evidence>
<proteinExistence type="inferred from homology"/>
<dbReference type="InterPro" id="IPR013087">
    <property type="entry name" value="Znf_C2H2_type"/>
</dbReference>
<dbReference type="FunFam" id="3.30.160.60:FF:000100">
    <property type="entry name" value="Zinc finger 45-like"/>
    <property type="match status" value="1"/>
</dbReference>
<keyword evidence="3 9" id="KW-0479">Metal-binding</keyword>
<evidence type="ECO:0000256" key="8">
    <source>
        <dbReference type="PROSITE-ProRule" id="PRU00042"/>
    </source>
</evidence>
<dbReference type="OrthoDB" id="40579at2759"/>
<accession>A0A553NQQ1</accession>
<dbReference type="InterPro" id="IPR012934">
    <property type="entry name" value="Znf_AD"/>
</dbReference>
<evidence type="ECO:0000256" key="3">
    <source>
        <dbReference type="ARBA" id="ARBA00022723"/>
    </source>
</evidence>
<dbReference type="SUPFAM" id="SSF57667">
    <property type="entry name" value="beta-beta-alpha zinc fingers"/>
    <property type="match status" value="4"/>
</dbReference>
<feature type="region of interest" description="Disordered" evidence="10">
    <location>
        <begin position="609"/>
        <end position="647"/>
    </location>
</feature>
<dbReference type="FunFam" id="3.30.160.60:FF:000151">
    <property type="entry name" value="Zinc finger and SCAN domain-containing 21"/>
    <property type="match status" value="1"/>
</dbReference>
<reference evidence="13 14" key="1">
    <citation type="journal article" date="2018" name="Nat. Ecol. Evol.">
        <title>Genomic signatures of mitonuclear coevolution across populations of Tigriopus californicus.</title>
        <authorList>
            <person name="Barreto F.S."/>
            <person name="Watson E.T."/>
            <person name="Lima T.G."/>
            <person name="Willett C.S."/>
            <person name="Edmands S."/>
            <person name="Li W."/>
            <person name="Burton R.S."/>
        </authorList>
    </citation>
    <scope>NUCLEOTIDE SEQUENCE [LARGE SCALE GENOMIC DNA]</scope>
    <source>
        <strain evidence="13 14">San Diego</strain>
    </source>
</reference>
<keyword evidence="4" id="KW-0677">Repeat</keyword>
<gene>
    <name evidence="13" type="ORF">TCAL_11792</name>
</gene>
<keyword evidence="6 9" id="KW-0862">Zinc</keyword>
<name>A0A553NQQ1_TIGCA</name>
<evidence type="ECO:0000256" key="7">
    <source>
        <dbReference type="ARBA" id="ARBA00023242"/>
    </source>
</evidence>
<evidence type="ECO:0000256" key="9">
    <source>
        <dbReference type="PROSITE-ProRule" id="PRU01263"/>
    </source>
</evidence>
<feature type="domain" description="C2H2-type" evidence="11">
    <location>
        <begin position="315"/>
        <end position="342"/>
    </location>
</feature>
<dbReference type="PROSITE" id="PS00028">
    <property type="entry name" value="ZINC_FINGER_C2H2_1"/>
    <property type="match status" value="9"/>
</dbReference>
<dbReference type="Gene3D" id="3.40.1800.20">
    <property type="match status" value="1"/>
</dbReference>
<evidence type="ECO:0000259" key="11">
    <source>
        <dbReference type="PROSITE" id="PS50157"/>
    </source>
</evidence>